<keyword evidence="3" id="KW-0418">Kinase</keyword>
<dbReference type="GeneID" id="17041732"/>
<dbReference type="CDD" id="cd14008">
    <property type="entry name" value="STKc_LKB1_CaMKK"/>
    <property type="match status" value="1"/>
</dbReference>
<dbReference type="PROSITE" id="PS50011">
    <property type="entry name" value="PROTEIN_KINASE_DOM"/>
    <property type="match status" value="1"/>
</dbReference>
<keyword evidence="1" id="KW-0808">Transferase</keyword>
<evidence type="ECO:0000256" key="5">
    <source>
        <dbReference type="PROSITE-ProRule" id="PRU10141"/>
    </source>
</evidence>
<dbReference type="InterPro" id="IPR000719">
    <property type="entry name" value="Prot_kinase_dom"/>
</dbReference>
<name>I0YZC1_COCSC</name>
<feature type="compositionally biased region" description="Low complexity" evidence="6">
    <location>
        <begin position="148"/>
        <end position="157"/>
    </location>
</feature>
<evidence type="ECO:0000313" key="9">
    <source>
        <dbReference type="Proteomes" id="UP000007264"/>
    </source>
</evidence>
<dbReference type="STRING" id="574566.I0YZC1"/>
<dbReference type="SMART" id="SM00220">
    <property type="entry name" value="S_TKc"/>
    <property type="match status" value="1"/>
</dbReference>
<keyword evidence="9" id="KW-1185">Reference proteome</keyword>
<keyword evidence="4 5" id="KW-0067">ATP-binding</keyword>
<feature type="binding site" evidence="5">
    <location>
        <position position="242"/>
    </location>
    <ligand>
        <name>ATP</name>
        <dbReference type="ChEBI" id="CHEBI:30616"/>
    </ligand>
</feature>
<evidence type="ECO:0000259" key="7">
    <source>
        <dbReference type="PROSITE" id="PS50011"/>
    </source>
</evidence>
<reference evidence="8 9" key="1">
    <citation type="journal article" date="2012" name="Genome Biol.">
        <title>The genome of the polar eukaryotic microalga coccomyxa subellipsoidea reveals traits of cold adaptation.</title>
        <authorList>
            <person name="Blanc G."/>
            <person name="Agarkova I."/>
            <person name="Grimwood J."/>
            <person name="Kuo A."/>
            <person name="Brueggeman A."/>
            <person name="Dunigan D."/>
            <person name="Gurnon J."/>
            <person name="Ladunga I."/>
            <person name="Lindquist E."/>
            <person name="Lucas S."/>
            <person name="Pangilinan J."/>
            <person name="Proschold T."/>
            <person name="Salamov A."/>
            <person name="Schmutz J."/>
            <person name="Weeks D."/>
            <person name="Yamada T."/>
            <person name="Claverie J.M."/>
            <person name="Grigoriev I."/>
            <person name="Van Etten J."/>
            <person name="Lomsadze A."/>
            <person name="Borodovsky M."/>
        </authorList>
    </citation>
    <scope>NUCLEOTIDE SEQUENCE [LARGE SCALE GENOMIC DNA]</scope>
    <source>
        <strain evidence="8 9">C-169</strain>
    </source>
</reference>
<dbReference type="PROSITE" id="PS00108">
    <property type="entry name" value="PROTEIN_KINASE_ST"/>
    <property type="match status" value="1"/>
</dbReference>
<dbReference type="SUPFAM" id="SSF56112">
    <property type="entry name" value="Protein kinase-like (PK-like)"/>
    <property type="match status" value="1"/>
</dbReference>
<dbReference type="Pfam" id="PF00069">
    <property type="entry name" value="Pkinase"/>
    <property type="match status" value="1"/>
</dbReference>
<accession>I0YZC1</accession>
<comment type="caution">
    <text evidence="8">The sequence shown here is derived from an EMBL/GenBank/DDBJ whole genome shotgun (WGS) entry which is preliminary data.</text>
</comment>
<dbReference type="AlphaFoldDB" id="I0YZC1"/>
<dbReference type="RefSeq" id="XP_005648284.1">
    <property type="nucleotide sequence ID" value="XM_005648227.1"/>
</dbReference>
<evidence type="ECO:0000256" key="6">
    <source>
        <dbReference type="SAM" id="MobiDB-lite"/>
    </source>
</evidence>
<dbReference type="Gene3D" id="1.10.510.10">
    <property type="entry name" value="Transferase(Phosphotransferase) domain 1"/>
    <property type="match status" value="1"/>
</dbReference>
<organism evidence="8 9">
    <name type="scientific">Coccomyxa subellipsoidea (strain C-169)</name>
    <name type="common">Green microalga</name>
    <dbReference type="NCBI Taxonomy" id="574566"/>
    <lineage>
        <taxon>Eukaryota</taxon>
        <taxon>Viridiplantae</taxon>
        <taxon>Chlorophyta</taxon>
        <taxon>core chlorophytes</taxon>
        <taxon>Trebouxiophyceae</taxon>
        <taxon>Trebouxiophyceae incertae sedis</taxon>
        <taxon>Coccomyxaceae</taxon>
        <taxon>Coccomyxa</taxon>
        <taxon>Coccomyxa subellipsoidea</taxon>
    </lineage>
</organism>
<evidence type="ECO:0000256" key="3">
    <source>
        <dbReference type="ARBA" id="ARBA00022777"/>
    </source>
</evidence>
<dbReference type="Proteomes" id="UP000007264">
    <property type="component" value="Unassembled WGS sequence"/>
</dbReference>
<evidence type="ECO:0000256" key="2">
    <source>
        <dbReference type="ARBA" id="ARBA00022741"/>
    </source>
</evidence>
<proteinExistence type="predicted"/>
<dbReference type="InterPro" id="IPR011009">
    <property type="entry name" value="Kinase-like_dom_sf"/>
</dbReference>
<dbReference type="OrthoDB" id="8693905at2759"/>
<dbReference type="GO" id="GO:0035556">
    <property type="term" value="P:intracellular signal transduction"/>
    <property type="evidence" value="ECO:0007669"/>
    <property type="project" value="TreeGrafter"/>
</dbReference>
<evidence type="ECO:0000256" key="1">
    <source>
        <dbReference type="ARBA" id="ARBA00022679"/>
    </source>
</evidence>
<dbReference type="GO" id="GO:0004674">
    <property type="term" value="F:protein serine/threonine kinase activity"/>
    <property type="evidence" value="ECO:0007669"/>
    <property type="project" value="TreeGrafter"/>
</dbReference>
<dbReference type="GO" id="GO:0005524">
    <property type="term" value="F:ATP binding"/>
    <property type="evidence" value="ECO:0007669"/>
    <property type="project" value="UniProtKB-UniRule"/>
</dbReference>
<gene>
    <name evidence="8" type="ORF">COCSUDRAFT_28987</name>
</gene>
<dbReference type="EMBL" id="AGSI01000007">
    <property type="protein sequence ID" value="EIE23740.1"/>
    <property type="molecule type" value="Genomic_DNA"/>
</dbReference>
<dbReference type="PANTHER" id="PTHR24346">
    <property type="entry name" value="MAP/MICROTUBULE AFFINITY-REGULATING KINASE"/>
    <property type="match status" value="1"/>
</dbReference>
<keyword evidence="2 5" id="KW-0547">Nucleotide-binding</keyword>
<dbReference type="PANTHER" id="PTHR24346:SF77">
    <property type="entry name" value="SERINE THREONINE PROTEIN KINASE"/>
    <property type="match status" value="1"/>
</dbReference>
<feature type="compositionally biased region" description="Polar residues" evidence="6">
    <location>
        <begin position="117"/>
        <end position="128"/>
    </location>
</feature>
<dbReference type="InterPro" id="IPR017441">
    <property type="entry name" value="Protein_kinase_ATP_BS"/>
</dbReference>
<protein>
    <submittedName>
        <fullName evidence="8">Kinase-like protein</fullName>
    </submittedName>
</protein>
<evidence type="ECO:0000256" key="4">
    <source>
        <dbReference type="ARBA" id="ARBA00022840"/>
    </source>
</evidence>
<feature type="compositionally biased region" description="Basic and acidic residues" evidence="6">
    <location>
        <begin position="8"/>
        <end position="21"/>
    </location>
</feature>
<dbReference type="eggNOG" id="KOG0585">
    <property type="taxonomic scope" value="Eukaryota"/>
</dbReference>
<evidence type="ECO:0000313" key="8">
    <source>
        <dbReference type="EMBL" id="EIE23740.1"/>
    </source>
</evidence>
<feature type="region of interest" description="Disordered" evidence="6">
    <location>
        <begin position="1"/>
        <end position="173"/>
    </location>
</feature>
<feature type="compositionally biased region" description="Polar residues" evidence="6">
    <location>
        <begin position="76"/>
        <end position="87"/>
    </location>
</feature>
<dbReference type="KEGG" id="csl:COCSUDRAFT_28987"/>
<dbReference type="PROSITE" id="PS00107">
    <property type="entry name" value="PROTEIN_KINASE_ATP"/>
    <property type="match status" value="1"/>
</dbReference>
<feature type="compositionally biased region" description="Low complexity" evidence="6">
    <location>
        <begin position="57"/>
        <end position="74"/>
    </location>
</feature>
<dbReference type="GO" id="GO:0005737">
    <property type="term" value="C:cytoplasm"/>
    <property type="evidence" value="ECO:0007669"/>
    <property type="project" value="TreeGrafter"/>
</dbReference>
<feature type="domain" description="Protein kinase" evidence="7">
    <location>
        <begin position="209"/>
        <end position="480"/>
    </location>
</feature>
<dbReference type="InterPro" id="IPR008271">
    <property type="entry name" value="Ser/Thr_kinase_AS"/>
</dbReference>
<sequence>MGCGCSKSAEHPDLGKAKAAELTKPNQQEAVRSVRRDGTQKRPGLAAVAPGSDGTASETRTVSGRSSTTSSRQSQENEVLSANTRSNSTKSTSEKGSRTTSSSHSRHKSHRSRASETQEGGSTFSPSHGTAEDDNSDWDRFSDDAETVSDTTVSDSSGHTAMHPVTDGLRRPREHSLFGVAEKRAPAPFRETTSLKLAKLRGVTFVNQYVVIKYLGKGANGRVFLCLDMCDNRLYAVKIVKKTDVETARGRKRRNPLNDLKREVAIMRTLRHKNIVALQACPSLEVVDDPAGNKMLLVMDYMEGGPVLTREGLERGRRIPEPLSLQYFRDMCKALDYLHFNKVVHGDLKPENVLMSARGQVTLSDFGCSKVLGSGNEYLEKCQGTPAFLAPEMMRPHSRYRGRPTDIYALGVCLFTFVYGRIPFSAPTVYQLFQVVQTEPLRFPDEPQVSEDLKDLLSRMLHKNPRERITLPVVMRHPWVTKRGAWPLQTVREMGGCPEEEDEINPQLVSLPDMMSTLNVLDIPRQVSAC</sequence>